<sequence>MNVLWVGEAAYPLHNITRVHTFLLKPDRMAAFVSFLKWVGVCGVLFVLLALANDESSSSSYDDYDSGDSGNADSMVTLAVIVLIVLVVDLIRKWSAPTEHVLAIETASASSALVTLPQREQIPALRDALVEAIKNPATGMTFYAHSVSVDAKRYHNGDNVNIAGGKNNTGVRK</sequence>
<keyword evidence="1" id="KW-1133">Transmembrane helix</keyword>
<keyword evidence="1" id="KW-0812">Transmembrane</keyword>
<evidence type="ECO:0000256" key="1">
    <source>
        <dbReference type="SAM" id="Phobius"/>
    </source>
</evidence>
<gene>
    <name evidence="2" type="ORF">GUY60_37905</name>
</gene>
<dbReference type="InterPro" id="IPR045629">
    <property type="entry name" value="DUF6232"/>
</dbReference>
<dbReference type="AlphaFoldDB" id="A0A964UYK1"/>
<comment type="caution">
    <text evidence="2">The sequence shown here is derived from an EMBL/GenBank/DDBJ whole genome shotgun (WGS) entry which is preliminary data.</text>
</comment>
<name>A0A964UYK1_9ACTN</name>
<dbReference type="Pfam" id="PF19744">
    <property type="entry name" value="DUF6232"/>
    <property type="match status" value="1"/>
</dbReference>
<protein>
    <submittedName>
        <fullName evidence="2">Uncharacterized protein</fullName>
    </submittedName>
</protein>
<organism evidence="2 3">
    <name type="scientific">Streptomyces boluensis</name>
    <dbReference type="NCBI Taxonomy" id="1775135"/>
    <lineage>
        <taxon>Bacteria</taxon>
        <taxon>Bacillati</taxon>
        <taxon>Actinomycetota</taxon>
        <taxon>Actinomycetes</taxon>
        <taxon>Kitasatosporales</taxon>
        <taxon>Streptomycetaceae</taxon>
        <taxon>Streptomyces</taxon>
    </lineage>
</organism>
<keyword evidence="1" id="KW-0472">Membrane</keyword>
<keyword evidence="3" id="KW-1185">Reference proteome</keyword>
<accession>A0A964UYK1</accession>
<dbReference type="Proteomes" id="UP000598297">
    <property type="component" value="Unassembled WGS sequence"/>
</dbReference>
<dbReference type="EMBL" id="JAAAHS010000751">
    <property type="protein sequence ID" value="NBE57087.1"/>
    <property type="molecule type" value="Genomic_DNA"/>
</dbReference>
<evidence type="ECO:0000313" key="2">
    <source>
        <dbReference type="EMBL" id="NBE57087.1"/>
    </source>
</evidence>
<feature type="transmembrane region" description="Helical" evidence="1">
    <location>
        <begin position="72"/>
        <end position="91"/>
    </location>
</feature>
<proteinExistence type="predicted"/>
<feature type="transmembrane region" description="Helical" evidence="1">
    <location>
        <begin position="30"/>
        <end position="52"/>
    </location>
</feature>
<reference evidence="2" key="1">
    <citation type="submission" date="2020-01" db="EMBL/GenBank/DDBJ databases">
        <title>Whole-genome analyses of novel actinobacteria.</title>
        <authorList>
            <person name="Sahin N."/>
        </authorList>
    </citation>
    <scope>NUCLEOTIDE SEQUENCE</scope>
    <source>
        <strain evidence="2">YC537</strain>
    </source>
</reference>
<evidence type="ECO:0000313" key="3">
    <source>
        <dbReference type="Proteomes" id="UP000598297"/>
    </source>
</evidence>
<dbReference type="OrthoDB" id="3528632at2"/>